<dbReference type="InterPro" id="IPR058792">
    <property type="entry name" value="Beta-barrel_RND_2"/>
</dbReference>
<evidence type="ECO:0000259" key="2">
    <source>
        <dbReference type="Pfam" id="PF25917"/>
    </source>
</evidence>
<proteinExistence type="inferred from homology"/>
<dbReference type="GO" id="GO:1990281">
    <property type="term" value="C:efflux pump complex"/>
    <property type="evidence" value="ECO:0007669"/>
    <property type="project" value="TreeGrafter"/>
</dbReference>
<feature type="domain" description="CusB-like beta-barrel" evidence="3">
    <location>
        <begin position="223"/>
        <end position="292"/>
    </location>
</feature>
<evidence type="ECO:0000313" key="5">
    <source>
        <dbReference type="Proteomes" id="UP001451782"/>
    </source>
</evidence>
<dbReference type="InterPro" id="IPR006143">
    <property type="entry name" value="RND_pump_MFP"/>
</dbReference>
<dbReference type="KEGG" id="yag:AABB28_11585"/>
<dbReference type="AlphaFoldDB" id="A0AAN0M0N9"/>
<gene>
    <name evidence="4" type="ORF">AABB28_11585</name>
</gene>
<dbReference type="PANTHER" id="PTHR30469">
    <property type="entry name" value="MULTIDRUG RESISTANCE PROTEIN MDTA"/>
    <property type="match status" value="1"/>
</dbReference>
<dbReference type="GO" id="GO:0015562">
    <property type="term" value="F:efflux transmembrane transporter activity"/>
    <property type="evidence" value="ECO:0007669"/>
    <property type="project" value="TreeGrafter"/>
</dbReference>
<organism evidence="4 5">
    <name type="scientific">Yoonia algicola</name>
    <dbReference type="NCBI Taxonomy" id="3137368"/>
    <lineage>
        <taxon>Bacteria</taxon>
        <taxon>Pseudomonadati</taxon>
        <taxon>Pseudomonadota</taxon>
        <taxon>Alphaproteobacteria</taxon>
        <taxon>Rhodobacterales</taxon>
        <taxon>Paracoccaceae</taxon>
        <taxon>Yoonia</taxon>
    </lineage>
</organism>
<dbReference type="RefSeq" id="WP_342068933.1">
    <property type="nucleotide sequence ID" value="NZ_CP151762.1"/>
</dbReference>
<dbReference type="Gene3D" id="1.10.287.470">
    <property type="entry name" value="Helix hairpin bin"/>
    <property type="match status" value="1"/>
</dbReference>
<dbReference type="PANTHER" id="PTHR30469:SF29">
    <property type="entry name" value="BLR2860 PROTEIN"/>
    <property type="match status" value="1"/>
</dbReference>
<dbReference type="NCBIfam" id="TIGR01730">
    <property type="entry name" value="RND_mfp"/>
    <property type="match status" value="1"/>
</dbReference>
<sequence length="381" mass="39752">MAQEIEPDLAGKLTFDGDKGAGRSKWVAMFLALLLIGWMGSGYILPTQSAADEPAQTTEPQAITVAVMPSAAQDVELVLTAEGQSAPDRVTGVQAEASGQVVSVSVARGDLVSAGQEIGRLDASTIEAQLLQAQTQQEQATRDLNNALALQERGVATEDRVSAARAAKAAADAAVTAAQEQLDKTIVRAPFAGRLNDLTLDEGEFVDNGSVVAEVIDNDPLTVVIQVPQQALSRIQTGQTSTVDFITGEQRSGVVSFIGANADQQTRTFRVEVTVDNPDSVMPAGLSARIALPTGQARGHFISPAILSLGTNGELGIKIVEGDNTVSFVPVAIVRAQTDGVWITGLPESTSIITVGQGFVNAGDLVDPRPVSADQTAEIMQ</sequence>
<protein>
    <submittedName>
        <fullName evidence="4">Efflux RND transporter periplasmic adaptor subunit</fullName>
    </submittedName>
</protein>
<dbReference type="Pfam" id="PF25954">
    <property type="entry name" value="Beta-barrel_RND_2"/>
    <property type="match status" value="1"/>
</dbReference>
<comment type="similarity">
    <text evidence="1">Belongs to the membrane fusion protein (MFP) (TC 8.A.1) family.</text>
</comment>
<dbReference type="InterPro" id="IPR058625">
    <property type="entry name" value="MdtA-like_BSH"/>
</dbReference>
<dbReference type="SUPFAM" id="SSF111369">
    <property type="entry name" value="HlyD-like secretion proteins"/>
    <property type="match status" value="1"/>
</dbReference>
<dbReference type="Proteomes" id="UP001451782">
    <property type="component" value="Chromosome"/>
</dbReference>
<feature type="domain" description="Multidrug resistance protein MdtA-like barrel-sandwich hybrid" evidence="2">
    <location>
        <begin position="91"/>
        <end position="215"/>
    </location>
</feature>
<accession>A0AAN0M0N9</accession>
<name>A0AAN0M0N9_9RHOB</name>
<dbReference type="Gene3D" id="2.40.30.170">
    <property type="match status" value="1"/>
</dbReference>
<evidence type="ECO:0000256" key="1">
    <source>
        <dbReference type="ARBA" id="ARBA00009477"/>
    </source>
</evidence>
<keyword evidence="5" id="KW-1185">Reference proteome</keyword>
<evidence type="ECO:0000313" key="4">
    <source>
        <dbReference type="EMBL" id="WZU62530.1"/>
    </source>
</evidence>
<reference evidence="4 5" key="1">
    <citation type="submission" date="2024-04" db="EMBL/GenBank/DDBJ databases">
        <title>Phylogenomic analyses of a clade within the roseobacter group suggest taxonomic reassignments of species of the genera Aestuariivita, Citreicella, Loktanella, Nautella, Pelagibaca, Ruegeria, Thalassobius, Thiobacimonas and Tropicibacter, and the proposal o.</title>
        <authorList>
            <person name="Jeon C.O."/>
        </authorList>
    </citation>
    <scope>NUCLEOTIDE SEQUENCE [LARGE SCALE GENOMIC DNA]</scope>
    <source>
        <strain evidence="4 5">G8-12</strain>
    </source>
</reference>
<evidence type="ECO:0000259" key="3">
    <source>
        <dbReference type="Pfam" id="PF25954"/>
    </source>
</evidence>
<dbReference type="Pfam" id="PF25917">
    <property type="entry name" value="BSH_RND"/>
    <property type="match status" value="1"/>
</dbReference>
<dbReference type="EMBL" id="CP151762">
    <property type="protein sequence ID" value="WZU62530.1"/>
    <property type="molecule type" value="Genomic_DNA"/>
</dbReference>
<dbReference type="Gene3D" id="2.40.50.100">
    <property type="match status" value="1"/>
</dbReference>